<dbReference type="Pfam" id="PF14284">
    <property type="entry name" value="PcfJ"/>
    <property type="match status" value="1"/>
</dbReference>
<dbReference type="Proteomes" id="UP001241848">
    <property type="component" value="Unassembled WGS sequence"/>
</dbReference>
<dbReference type="InterPro" id="IPR025586">
    <property type="entry name" value="PcfJ"/>
</dbReference>
<dbReference type="RefSeq" id="WP_305753079.1">
    <property type="nucleotide sequence ID" value="NZ_JAPCKK010000001.1"/>
</dbReference>
<organism evidence="1 2">
    <name type="scientific">Paenibacillus zeirhizosphaerae</name>
    <dbReference type="NCBI Taxonomy" id="2987519"/>
    <lineage>
        <taxon>Bacteria</taxon>
        <taxon>Bacillati</taxon>
        <taxon>Bacillota</taxon>
        <taxon>Bacilli</taxon>
        <taxon>Bacillales</taxon>
        <taxon>Paenibacillaceae</taxon>
        <taxon>Paenibacillus</taxon>
    </lineage>
</organism>
<accession>A0ABT9FL42</accession>
<dbReference type="EMBL" id="JAPCKK010000001">
    <property type="protein sequence ID" value="MDP4095451.1"/>
    <property type="molecule type" value="Genomic_DNA"/>
</dbReference>
<gene>
    <name evidence="1" type="ORF">OIN60_01420</name>
</gene>
<keyword evidence="2" id="KW-1185">Reference proteome</keyword>
<sequence length="511" mass="60638">MSQKDKAFHRFYKHFPKVIGNNIRDYVTNHVLKGSRYIFIRRVKGIQFGYCTHCNERFMTSSPLKHNEMTDCPKCGSRCEVKNHGTSRKYMVDNAFVVYYEKSRVNPDAIIARAFRVFRDYRGDYTRVETEYNTTALYLFEPGNAEMYEHYWWHKEDRYVKCASVHSLELKSQYANNQCSEESIKKAIEGTPYQYSTWDQHDQPQWDYVKFFALYSKYPTVEYLTKLGFKYFVGAKLFDHKTFNCINWTGKNINSILRLNKSEIKEVLQYGTQVNPIQLRLYQLSRKDSNRPSLAQIIEAFKGTGDVMSEMKYIMKYTNVGKVINYMKKQINRPEKRKYRTYKDILTAWRDYLIECNTLEFDLFNERIIFPSNLFASHQKTMKMVTHKQNEETDRKIKNRQKQLSRYVFEDADLIIRPARSTFELINEGKELSICVGTYADRYAKGDTIILLVRKKQEPDKPFYTIEVRNDEIRQVQGLKHCSPTSEVREFIEKFKKTKLAKSNEKVGIAV</sequence>
<name>A0ABT9FL42_9BACL</name>
<protein>
    <submittedName>
        <fullName evidence="1">PcfJ domain-containing protein</fullName>
    </submittedName>
</protein>
<evidence type="ECO:0000313" key="1">
    <source>
        <dbReference type="EMBL" id="MDP4095451.1"/>
    </source>
</evidence>
<proteinExistence type="predicted"/>
<evidence type="ECO:0000313" key="2">
    <source>
        <dbReference type="Proteomes" id="UP001241848"/>
    </source>
</evidence>
<comment type="caution">
    <text evidence="1">The sequence shown here is derived from an EMBL/GenBank/DDBJ whole genome shotgun (WGS) entry which is preliminary data.</text>
</comment>
<reference evidence="1 2" key="1">
    <citation type="submission" date="2022-10" db="EMBL/GenBank/DDBJ databases">
        <title>Paenibacillus description and whole genome data of maize root bacterial community.</title>
        <authorList>
            <person name="Marton D."/>
            <person name="Farkas M."/>
            <person name="Cserhati M."/>
        </authorList>
    </citation>
    <scope>NUCLEOTIDE SEQUENCE [LARGE SCALE GENOMIC DNA]</scope>
    <source>
        <strain evidence="1 2">P96</strain>
    </source>
</reference>